<dbReference type="Proteomes" id="UP001165341">
    <property type="component" value="Unassembled WGS sequence"/>
</dbReference>
<evidence type="ECO:0000313" key="2">
    <source>
        <dbReference type="Proteomes" id="UP001165341"/>
    </source>
</evidence>
<accession>A0AA41QVF4</accession>
<name>A0AA41QVF4_9MICO</name>
<dbReference type="GO" id="GO:0050532">
    <property type="term" value="F:2-phosphosulfolactate phosphatase activity"/>
    <property type="evidence" value="ECO:0007669"/>
    <property type="project" value="InterPro"/>
</dbReference>
<evidence type="ECO:0008006" key="3">
    <source>
        <dbReference type="Google" id="ProtNLM"/>
    </source>
</evidence>
<dbReference type="AlphaFoldDB" id="A0AA41QVF4"/>
<sequence>MSESLPQQKYQVRFDVGLAGFRALAGDADVIILADALPAIGDPAPATPLDGHRVIVADLGNPAHVAQWVLARQTEKADRFSVAVIAVGERRRDGSPRPAVEDFLLAGEVIDELSRLGIDHCSPEAAAPSAGFLGLRRALRHLVSASETAVALGAAGRGDDVRAATDLARPRVATDAAPHPAAIVPVREFRFPA</sequence>
<protein>
    <recommendedName>
        <fullName evidence="3">2-phosphosulfolactate phosphatase</fullName>
    </recommendedName>
</protein>
<comment type="caution">
    <text evidence="1">The sequence shown here is derived from an EMBL/GenBank/DDBJ whole genome shotgun (WGS) entry which is preliminary data.</text>
</comment>
<dbReference type="EMBL" id="JALGAR010000002">
    <property type="protein sequence ID" value="MCI4658169.1"/>
    <property type="molecule type" value="Genomic_DNA"/>
</dbReference>
<dbReference type="InterPro" id="IPR036702">
    <property type="entry name" value="ComB-like_sf"/>
</dbReference>
<proteinExistence type="predicted"/>
<organism evidence="1 2">
    <name type="scientific">Cryobacterium zhongshanensis</name>
    <dbReference type="NCBI Taxonomy" id="2928153"/>
    <lineage>
        <taxon>Bacteria</taxon>
        <taxon>Bacillati</taxon>
        <taxon>Actinomycetota</taxon>
        <taxon>Actinomycetes</taxon>
        <taxon>Micrococcales</taxon>
        <taxon>Microbacteriaceae</taxon>
        <taxon>Cryobacterium</taxon>
    </lineage>
</organism>
<keyword evidence="2" id="KW-1185">Reference proteome</keyword>
<evidence type="ECO:0000313" key="1">
    <source>
        <dbReference type="EMBL" id="MCI4658169.1"/>
    </source>
</evidence>
<reference evidence="1" key="1">
    <citation type="submission" date="2022-03" db="EMBL/GenBank/DDBJ databases">
        <title>Cryobacterium sp. nov. strain ZS14-85, isolated from Antarctic soil.</title>
        <authorList>
            <person name="Li J."/>
            <person name="Niu G."/>
        </authorList>
    </citation>
    <scope>NUCLEOTIDE SEQUENCE</scope>
    <source>
        <strain evidence="1">ZS14-85</strain>
    </source>
</reference>
<dbReference type="GO" id="GO:0000287">
    <property type="term" value="F:magnesium ion binding"/>
    <property type="evidence" value="ECO:0007669"/>
    <property type="project" value="InterPro"/>
</dbReference>
<gene>
    <name evidence="1" type="ORF">MQH31_10160</name>
</gene>
<dbReference type="Gene3D" id="3.90.1560.10">
    <property type="entry name" value="ComB-like"/>
    <property type="match status" value="1"/>
</dbReference>
<dbReference type="RefSeq" id="WP_243011934.1">
    <property type="nucleotide sequence ID" value="NZ_JALGAR010000002.1"/>
</dbReference>
<dbReference type="SUPFAM" id="SSF142823">
    <property type="entry name" value="ComB-like"/>
    <property type="match status" value="1"/>
</dbReference>